<evidence type="ECO:0000256" key="2">
    <source>
        <dbReference type="SAM" id="Phobius"/>
    </source>
</evidence>
<dbReference type="PANTHER" id="PTHR35894:SF1">
    <property type="entry name" value="PHOSPHORIBULOKINASE _ URIDINE KINASE FAMILY"/>
    <property type="match status" value="1"/>
</dbReference>
<evidence type="ECO:0000256" key="1">
    <source>
        <dbReference type="SAM" id="MobiDB-lite"/>
    </source>
</evidence>
<feature type="region of interest" description="Disordered" evidence="1">
    <location>
        <begin position="648"/>
        <end position="671"/>
    </location>
</feature>
<accession>A0A3B0X1J3</accession>
<dbReference type="SUPFAM" id="SSF52540">
    <property type="entry name" value="P-loop containing nucleoside triphosphate hydrolases"/>
    <property type="match status" value="1"/>
</dbReference>
<dbReference type="InterPro" id="IPR027417">
    <property type="entry name" value="P-loop_NTPase"/>
</dbReference>
<feature type="compositionally biased region" description="Low complexity" evidence="1">
    <location>
        <begin position="648"/>
        <end position="657"/>
    </location>
</feature>
<keyword evidence="2" id="KW-0472">Membrane</keyword>
<dbReference type="InterPro" id="IPR052026">
    <property type="entry name" value="ExeA_AAA_ATPase_DNA-bind"/>
</dbReference>
<dbReference type="InterPro" id="IPR003593">
    <property type="entry name" value="AAA+_ATPase"/>
</dbReference>
<dbReference type="AlphaFoldDB" id="A0A3B0X1J3"/>
<feature type="compositionally biased region" description="Basic and acidic residues" evidence="1">
    <location>
        <begin position="369"/>
        <end position="392"/>
    </location>
</feature>
<dbReference type="SMART" id="SM00382">
    <property type="entry name" value="AAA"/>
    <property type="match status" value="1"/>
</dbReference>
<gene>
    <name evidence="4" type="ORF">MNBD_GAMMA06-1496</name>
</gene>
<feature type="region of interest" description="Disordered" evidence="1">
    <location>
        <begin position="369"/>
        <end position="405"/>
    </location>
</feature>
<name>A0A3B0X1J3_9ZZZZ</name>
<keyword evidence="2" id="KW-0812">Transmembrane</keyword>
<dbReference type="EMBL" id="UOFD01000088">
    <property type="protein sequence ID" value="VAW55359.1"/>
    <property type="molecule type" value="Genomic_DNA"/>
</dbReference>
<sequence length="671" mass="74754">MYEAFYGFKEKPFSMLPDPDFLYLSKKHQAALTLLEYGLLNHVGFCVVSGEAGAGKTTILRALLERVEDNITIGLITNTHQSFGGLLDWVLSAFDLHKPNLTHVEMHQVFMEYLIEEYAKGNTVLLIVDEAQNMNPDALEELRMLSNVNSEKDQLMQVVLAGQPALKDTLRLPELMQFAQRVAVDYHLDPLNLEETCGYIQHRLIIAGAQKDVFTPAACQRIHNYSGGTPRLINLLCETVLVYGFADQQEVIDIDLVDEMVLERMKDSVVPIVNRDIAKQGNKNIDEILVKNFPSINPAEKGVVRERLAKEKSVKEEVKIATTNKVEPEKIAKKIVVENKKKEEIKDKKKESQEKGALEKGALEKGALEKRGLEKRGQGKEAQKKAPSEKIEQPSSQSSTSAASEKNTGAMIDSVLFSAESGDSAGISEDSRGAKKQIIKYGAFAVVAAAVFIVIALMFGGEKAIFVVIPDVVENASKNMVKNSSKEAMLQKEHEQAELEKKRALEEKQLRQAQMEAETLKKESEEAIAKAEKEKLAAEKAARAEKAAAKKRRLAEEKRADTAKRSARKAKQEAAKAKEETAQLKREAEKLEEQRRVMKARLDEEWRLKRQLERERAIELDKLEIQRLELEENASQAAATAAEVSAAEKAAEQSKSADCSGPTARFKSGCR</sequence>
<dbReference type="InterPro" id="IPR049945">
    <property type="entry name" value="AAA_22"/>
</dbReference>
<protein>
    <recommendedName>
        <fullName evidence="3">AAA+ ATPase domain-containing protein</fullName>
    </recommendedName>
</protein>
<dbReference type="GO" id="GO:0016887">
    <property type="term" value="F:ATP hydrolysis activity"/>
    <property type="evidence" value="ECO:0007669"/>
    <property type="project" value="InterPro"/>
</dbReference>
<reference evidence="4" key="1">
    <citation type="submission" date="2018-06" db="EMBL/GenBank/DDBJ databases">
        <authorList>
            <person name="Zhirakovskaya E."/>
        </authorList>
    </citation>
    <scope>NUCLEOTIDE SEQUENCE</scope>
</reference>
<feature type="transmembrane region" description="Helical" evidence="2">
    <location>
        <begin position="441"/>
        <end position="460"/>
    </location>
</feature>
<organism evidence="4">
    <name type="scientific">hydrothermal vent metagenome</name>
    <dbReference type="NCBI Taxonomy" id="652676"/>
    <lineage>
        <taxon>unclassified sequences</taxon>
        <taxon>metagenomes</taxon>
        <taxon>ecological metagenomes</taxon>
    </lineage>
</organism>
<evidence type="ECO:0000313" key="4">
    <source>
        <dbReference type="EMBL" id="VAW55359.1"/>
    </source>
</evidence>
<feature type="compositionally biased region" description="Low complexity" evidence="1">
    <location>
        <begin position="395"/>
        <end position="404"/>
    </location>
</feature>
<proteinExistence type="predicted"/>
<feature type="region of interest" description="Disordered" evidence="1">
    <location>
        <begin position="342"/>
        <end position="361"/>
    </location>
</feature>
<keyword evidence="2" id="KW-1133">Transmembrane helix</keyword>
<dbReference type="Pfam" id="PF13401">
    <property type="entry name" value="AAA_22"/>
    <property type="match status" value="1"/>
</dbReference>
<evidence type="ECO:0000259" key="3">
    <source>
        <dbReference type="SMART" id="SM00382"/>
    </source>
</evidence>
<feature type="domain" description="AAA+ ATPase" evidence="3">
    <location>
        <begin position="42"/>
        <end position="194"/>
    </location>
</feature>
<feature type="region of interest" description="Disordered" evidence="1">
    <location>
        <begin position="541"/>
        <end position="585"/>
    </location>
</feature>
<dbReference type="PANTHER" id="PTHR35894">
    <property type="entry name" value="GENERAL SECRETION PATHWAY PROTEIN A-RELATED"/>
    <property type="match status" value="1"/>
</dbReference>
<dbReference type="Gene3D" id="3.40.50.300">
    <property type="entry name" value="P-loop containing nucleotide triphosphate hydrolases"/>
    <property type="match status" value="1"/>
</dbReference>